<evidence type="ECO:0000259" key="9">
    <source>
        <dbReference type="PROSITE" id="PS51779"/>
    </source>
</evidence>
<dbReference type="GO" id="GO:0051301">
    <property type="term" value="P:cell division"/>
    <property type="evidence" value="ECO:0007669"/>
    <property type="project" value="UniProtKB-KW"/>
</dbReference>
<gene>
    <name evidence="10" type="ORF">COV85_03540</name>
</gene>
<dbReference type="PANTHER" id="PTHR37820:SF1">
    <property type="entry name" value="CELL DIVISION PROTEIN FTSQ"/>
    <property type="match status" value="1"/>
</dbReference>
<dbReference type="InterPro" id="IPR034746">
    <property type="entry name" value="POTRA"/>
</dbReference>
<evidence type="ECO:0000256" key="6">
    <source>
        <dbReference type="ARBA" id="ARBA00023136"/>
    </source>
</evidence>
<keyword evidence="5 8" id="KW-1133">Transmembrane helix</keyword>
<reference evidence="10 11" key="1">
    <citation type="submission" date="2017-09" db="EMBL/GenBank/DDBJ databases">
        <title>Depth-based differentiation of microbial function through sediment-hosted aquifers and enrichment of novel symbionts in the deep terrestrial subsurface.</title>
        <authorList>
            <person name="Probst A.J."/>
            <person name="Ladd B."/>
            <person name="Jarett J.K."/>
            <person name="Geller-Mcgrath D.E."/>
            <person name="Sieber C.M."/>
            <person name="Emerson J.B."/>
            <person name="Anantharaman K."/>
            <person name="Thomas B.C."/>
            <person name="Malmstrom R."/>
            <person name="Stieglmeier M."/>
            <person name="Klingl A."/>
            <person name="Woyke T."/>
            <person name="Ryan C.M."/>
            <person name="Banfield J.F."/>
        </authorList>
    </citation>
    <scope>NUCLEOTIDE SEQUENCE [LARGE SCALE GENOMIC DNA]</scope>
    <source>
        <strain evidence="10">CG11_big_fil_rev_8_21_14_0_20_44_10</strain>
    </source>
</reference>
<evidence type="ECO:0000256" key="5">
    <source>
        <dbReference type="ARBA" id="ARBA00022989"/>
    </source>
</evidence>
<name>A0A2H0KPW4_9BACT</name>
<feature type="domain" description="POTRA" evidence="9">
    <location>
        <begin position="54"/>
        <end position="132"/>
    </location>
</feature>
<dbReference type="Proteomes" id="UP000231550">
    <property type="component" value="Unassembled WGS sequence"/>
</dbReference>
<evidence type="ECO:0000256" key="8">
    <source>
        <dbReference type="SAM" id="Phobius"/>
    </source>
</evidence>
<organism evidence="10 11">
    <name type="scientific">Candidatus Portnoybacteria bacterium CG11_big_fil_rev_8_21_14_0_20_44_10</name>
    <dbReference type="NCBI Taxonomy" id="1974818"/>
    <lineage>
        <taxon>Bacteria</taxon>
        <taxon>Candidatus Portnoyibacteriota</taxon>
    </lineage>
</organism>
<proteinExistence type="predicted"/>
<keyword evidence="6 8" id="KW-0472">Membrane</keyword>
<evidence type="ECO:0000256" key="2">
    <source>
        <dbReference type="ARBA" id="ARBA00022475"/>
    </source>
</evidence>
<feature type="transmembrane region" description="Helical" evidence="8">
    <location>
        <begin position="28"/>
        <end position="48"/>
    </location>
</feature>
<dbReference type="GO" id="GO:0005886">
    <property type="term" value="C:plasma membrane"/>
    <property type="evidence" value="ECO:0007669"/>
    <property type="project" value="TreeGrafter"/>
</dbReference>
<dbReference type="EMBL" id="PCVN01000090">
    <property type="protein sequence ID" value="PIQ74186.1"/>
    <property type="molecule type" value="Genomic_DNA"/>
</dbReference>
<keyword evidence="7" id="KW-0131">Cell cycle</keyword>
<keyword evidence="2" id="KW-1003">Cell membrane</keyword>
<dbReference type="PROSITE" id="PS51779">
    <property type="entry name" value="POTRA"/>
    <property type="match status" value="1"/>
</dbReference>
<accession>A0A2H0KPW4</accession>
<comment type="caution">
    <text evidence="10">The sequence shown here is derived from an EMBL/GenBank/DDBJ whole genome shotgun (WGS) entry which is preliminary data.</text>
</comment>
<evidence type="ECO:0000256" key="1">
    <source>
        <dbReference type="ARBA" id="ARBA00004370"/>
    </source>
</evidence>
<dbReference type="Pfam" id="PF08478">
    <property type="entry name" value="POTRA_1"/>
    <property type="match status" value="1"/>
</dbReference>
<evidence type="ECO:0000313" key="11">
    <source>
        <dbReference type="Proteomes" id="UP000231550"/>
    </source>
</evidence>
<evidence type="ECO:0000256" key="7">
    <source>
        <dbReference type="ARBA" id="ARBA00023306"/>
    </source>
</evidence>
<dbReference type="InterPro" id="IPR050487">
    <property type="entry name" value="FtsQ_DivIB"/>
</dbReference>
<dbReference type="PANTHER" id="PTHR37820">
    <property type="entry name" value="CELL DIVISION PROTEIN DIVIB"/>
    <property type="match status" value="1"/>
</dbReference>
<evidence type="ECO:0000256" key="3">
    <source>
        <dbReference type="ARBA" id="ARBA00022618"/>
    </source>
</evidence>
<comment type="subcellular location">
    <subcellularLocation>
        <location evidence="1">Membrane</location>
    </subcellularLocation>
</comment>
<sequence>MFVLYKLSDFCHVLHQNYHRRQPRKINWRVWLAVTAVLVIVAAAVYALRFSPYSRIKEIKVEGAQKVSSEEIINLSRQALDGRKHWIIPKDSLVFFNEQEFKDILLKQVPLIKSVDVARNISGLLSIKVQERQKAIIYCDRRQCYNIDDDGLVFEGAPAVYGGMAIALKDNSGREVKIGDQAVGPELISFIKDAQYSLNERVNLNLIYFEASSFPAAEVDAMTVEDWKILFDSNQSAEDQVAALKLVLDEKIKDQRDELEYVDLRIENRVYYKLK</sequence>
<protein>
    <recommendedName>
        <fullName evidence="9">POTRA domain-containing protein</fullName>
    </recommendedName>
</protein>
<dbReference type="AlphaFoldDB" id="A0A2H0KPW4"/>
<keyword evidence="4 8" id="KW-0812">Transmembrane</keyword>
<keyword evidence="3" id="KW-0132">Cell division</keyword>
<evidence type="ECO:0000256" key="4">
    <source>
        <dbReference type="ARBA" id="ARBA00022692"/>
    </source>
</evidence>
<evidence type="ECO:0000313" key="10">
    <source>
        <dbReference type="EMBL" id="PIQ74186.1"/>
    </source>
</evidence>
<dbReference type="InterPro" id="IPR013685">
    <property type="entry name" value="POTRA_FtsQ_type"/>
</dbReference>